<keyword evidence="6" id="KW-0547">Nucleotide-binding</keyword>
<dbReference type="KEGG" id="ela:UCREL1_4210"/>
<feature type="transmembrane region" description="Helical" evidence="11">
    <location>
        <begin position="974"/>
        <end position="1007"/>
    </location>
</feature>
<dbReference type="OMA" id="IQTSGGW"/>
<feature type="transmembrane region" description="Helical" evidence="11">
    <location>
        <begin position="1081"/>
        <end position="1102"/>
    </location>
</feature>
<feature type="transmembrane region" description="Helical" evidence="11">
    <location>
        <begin position="829"/>
        <end position="850"/>
    </location>
</feature>
<evidence type="ECO:0000256" key="9">
    <source>
        <dbReference type="ARBA" id="ARBA00023136"/>
    </source>
</evidence>
<dbReference type="GO" id="GO:0005524">
    <property type="term" value="F:ATP binding"/>
    <property type="evidence" value="ECO:0007669"/>
    <property type="project" value="UniProtKB-KW"/>
</dbReference>
<dbReference type="OrthoDB" id="6500128at2759"/>
<dbReference type="PROSITE" id="PS50929">
    <property type="entry name" value="ABC_TM1F"/>
    <property type="match status" value="2"/>
</dbReference>
<dbReference type="GO" id="GO:0016020">
    <property type="term" value="C:membrane"/>
    <property type="evidence" value="ECO:0007669"/>
    <property type="project" value="UniProtKB-SubCell"/>
</dbReference>
<dbReference type="Gene3D" id="1.20.1560.10">
    <property type="entry name" value="ABC transporter type 1, transmembrane domain"/>
    <property type="match status" value="2"/>
</dbReference>
<evidence type="ECO:0000313" key="15">
    <source>
        <dbReference type="Proteomes" id="UP000012174"/>
    </source>
</evidence>
<feature type="compositionally biased region" description="Gly residues" evidence="10">
    <location>
        <begin position="755"/>
        <end position="764"/>
    </location>
</feature>
<dbReference type="CDD" id="cd03244">
    <property type="entry name" value="ABCC_MRP_domain2"/>
    <property type="match status" value="1"/>
</dbReference>
<feature type="domain" description="ABC transporter" evidence="12">
    <location>
        <begin position="1172"/>
        <end position="1403"/>
    </location>
</feature>
<organism evidence="14 15">
    <name type="scientific">Eutypa lata (strain UCR-EL1)</name>
    <name type="common">Grapevine dieback disease fungus</name>
    <name type="synonym">Eutypa armeniacae</name>
    <dbReference type="NCBI Taxonomy" id="1287681"/>
    <lineage>
        <taxon>Eukaryota</taxon>
        <taxon>Fungi</taxon>
        <taxon>Dikarya</taxon>
        <taxon>Ascomycota</taxon>
        <taxon>Pezizomycotina</taxon>
        <taxon>Sordariomycetes</taxon>
        <taxon>Xylariomycetidae</taxon>
        <taxon>Xylariales</taxon>
        <taxon>Diatrypaceae</taxon>
        <taxon>Eutypa</taxon>
    </lineage>
</organism>
<feature type="region of interest" description="Disordered" evidence="10">
    <location>
        <begin position="119"/>
        <end position="141"/>
    </location>
</feature>
<dbReference type="Pfam" id="PF00005">
    <property type="entry name" value="ABC_tran"/>
    <property type="match status" value="2"/>
</dbReference>
<evidence type="ECO:0000256" key="7">
    <source>
        <dbReference type="ARBA" id="ARBA00022840"/>
    </source>
</evidence>
<dbReference type="GO" id="GO:0016887">
    <property type="term" value="F:ATP hydrolysis activity"/>
    <property type="evidence" value="ECO:0007669"/>
    <property type="project" value="InterPro"/>
</dbReference>
<evidence type="ECO:0000256" key="8">
    <source>
        <dbReference type="ARBA" id="ARBA00022989"/>
    </source>
</evidence>
<proteinExistence type="inferred from homology"/>
<dbReference type="eggNOG" id="KOG0054">
    <property type="taxonomic scope" value="Eukaryota"/>
</dbReference>
<keyword evidence="8 11" id="KW-1133">Transmembrane helix</keyword>
<feature type="region of interest" description="Disordered" evidence="10">
    <location>
        <begin position="735"/>
        <end position="792"/>
    </location>
</feature>
<feature type="compositionally biased region" description="Basic and acidic residues" evidence="10">
    <location>
        <begin position="131"/>
        <end position="140"/>
    </location>
</feature>
<feature type="domain" description="ABC transmembrane type-1" evidence="13">
    <location>
        <begin position="165"/>
        <end position="473"/>
    </location>
</feature>
<dbReference type="Proteomes" id="UP000012174">
    <property type="component" value="Unassembled WGS sequence"/>
</dbReference>
<dbReference type="PANTHER" id="PTHR24223">
    <property type="entry name" value="ATP-BINDING CASSETTE SUB-FAMILY C"/>
    <property type="match status" value="1"/>
</dbReference>
<dbReference type="InterPro" id="IPR017871">
    <property type="entry name" value="ABC_transporter-like_CS"/>
</dbReference>
<evidence type="ECO:0000256" key="3">
    <source>
        <dbReference type="ARBA" id="ARBA00022448"/>
    </source>
</evidence>
<evidence type="ECO:0000256" key="2">
    <source>
        <dbReference type="ARBA" id="ARBA00009726"/>
    </source>
</evidence>
<reference evidence="15" key="1">
    <citation type="journal article" date="2013" name="Genome Announc.">
        <title>Draft genome sequence of the grapevine dieback fungus Eutypa lata UCR-EL1.</title>
        <authorList>
            <person name="Blanco-Ulate B."/>
            <person name="Rolshausen P.E."/>
            <person name="Cantu D."/>
        </authorList>
    </citation>
    <scope>NUCLEOTIDE SEQUENCE [LARGE SCALE GENOMIC DNA]</scope>
    <source>
        <strain evidence="15">UCR-EL1</strain>
    </source>
</reference>
<dbReference type="InterPro" id="IPR003593">
    <property type="entry name" value="AAA+_ATPase"/>
</dbReference>
<feature type="transmembrane region" description="Helical" evidence="11">
    <location>
        <begin position="892"/>
        <end position="916"/>
    </location>
</feature>
<comment type="similarity">
    <text evidence="2">Belongs to the ABC transporter superfamily. ABCC family. Conjugate transporter (TC 3.A.1.208) subfamily.</text>
</comment>
<evidence type="ECO:0000256" key="5">
    <source>
        <dbReference type="ARBA" id="ARBA00022737"/>
    </source>
</evidence>
<dbReference type="SUPFAM" id="SSF90123">
    <property type="entry name" value="ABC transporter transmembrane region"/>
    <property type="match status" value="2"/>
</dbReference>
<dbReference type="InterPro" id="IPR003439">
    <property type="entry name" value="ABC_transporter-like_ATP-bd"/>
</dbReference>
<dbReference type="InterPro" id="IPR050173">
    <property type="entry name" value="ABC_transporter_C-like"/>
</dbReference>
<dbReference type="FunFam" id="1.20.1560.10:FF:000013">
    <property type="entry name" value="ABC transporter C family member 2"/>
    <property type="match status" value="1"/>
</dbReference>
<dbReference type="CDD" id="cd18596">
    <property type="entry name" value="ABC_6TM_VMR1_D1_like"/>
    <property type="match status" value="1"/>
</dbReference>
<dbReference type="GO" id="GO:0140359">
    <property type="term" value="F:ABC-type transporter activity"/>
    <property type="evidence" value="ECO:0007669"/>
    <property type="project" value="InterPro"/>
</dbReference>
<dbReference type="PROSITE" id="PS50893">
    <property type="entry name" value="ABC_TRANSPORTER_2"/>
    <property type="match status" value="2"/>
</dbReference>
<dbReference type="EMBL" id="KB706185">
    <property type="protein sequence ID" value="EMR68764.1"/>
    <property type="molecule type" value="Genomic_DNA"/>
</dbReference>
<dbReference type="HOGENOM" id="CLU_000604_27_6_1"/>
<dbReference type="InterPro" id="IPR011527">
    <property type="entry name" value="ABC1_TM_dom"/>
</dbReference>
<evidence type="ECO:0000256" key="11">
    <source>
        <dbReference type="SAM" id="Phobius"/>
    </source>
</evidence>
<keyword evidence="15" id="KW-1185">Reference proteome</keyword>
<protein>
    <submittedName>
        <fullName evidence="14">Putative multidrug resistance-associated protein 1 protein</fullName>
    </submittedName>
</protein>
<name>M7SQM5_EUTLA</name>
<dbReference type="PANTHER" id="PTHR24223:SF456">
    <property type="entry name" value="MULTIDRUG RESISTANCE-ASSOCIATED PROTEIN LETHAL(2)03659"/>
    <property type="match status" value="1"/>
</dbReference>
<dbReference type="GO" id="GO:0005737">
    <property type="term" value="C:cytoplasm"/>
    <property type="evidence" value="ECO:0007669"/>
    <property type="project" value="UniProtKB-ARBA"/>
</dbReference>
<feature type="transmembrane region" description="Helical" evidence="11">
    <location>
        <begin position="63"/>
        <end position="83"/>
    </location>
</feature>
<dbReference type="InterPro" id="IPR036640">
    <property type="entry name" value="ABC1_TM_sf"/>
</dbReference>
<feature type="transmembrane region" description="Helical" evidence="11">
    <location>
        <begin position="6"/>
        <end position="25"/>
    </location>
</feature>
<evidence type="ECO:0000259" key="12">
    <source>
        <dbReference type="PROSITE" id="PS50893"/>
    </source>
</evidence>
<accession>M7SQM5</accession>
<feature type="region of interest" description="Disordered" evidence="10">
    <location>
        <begin position="254"/>
        <end position="281"/>
    </location>
</feature>
<sequence>MDHSEFAAPAATLALIALSSIPAIVEVSSRRRATASNVQSYEDEDGESTPEAVRAYSARVPKILMVIGSATGTLIALASLLLVNQYTPGGFIGPSLVLSAWPADVLERAAQQKDLDLRDLPRPDRHRRARETHSDWEKTSSDTGSLWKTIIVTHRAKFALQWATALLSSVLNFAPQWCVLNLLRILERPTSLQEITPPMDPWVWAFLMTLAILSQSWVESFILWLSWAEISIPIRAQLASAVFEKSLVRKTQRSAPCSRRGSEPGGTLGAEAGSTKEEQNGCSDQLQATSNLIGADTTRISEFSSFRFAIPESVFRLGISLGFLASLLGWQAPLAGVAAMCLILPINLFFSRRYLAAQKRLARIRDQKLSVISEVLRGMQQIKFTAGEPRWEGKIHRIREAELRGVWNTFMNDLVLIGCWTLSPITLAAVSLGVSAVVQGQLTPSTAFVSLDVFRALETTLSIIPELTTDLLEARVSATRIENYLSGATMERNFEPASDVTFSGVTAAWTADAKAAAGQFMLRGINAKFPRGELSIISGKTGSGKSMMLAAILGEVEILSGAIHVPPPQQQPRPATGTDPWIVPGALAFVSQPPWVDHSFTIQENILFGLPLDATRFSQTLDACALQCDLAALPRGAATVAGHLSGGQRWRVALARAVYSRAEILVLDDVLSAVDGPVGRHLLDRCLSPQPHQHQHGTLALVRGRTRILATHNVALCAPAAAYLVELAGDGSTRYAGSPTPRFQHYPPRETTNTKGGGGGGEGVGEAEEAEEPELALAGPTPPPVPVDAPGSQATVRSRFVEDETRQRGAIGWPVYAAYMRDSGGRAGWAGILAVFAVAQGMVLAQSYWLKSWTEMEGRPGTMDQRASSSYQQPLGSVPATPSPTPPSGRDVYFYLGIYALLSMASGALATARHFFVFRASLRASRALFARLCFRVLRAPVGWLGRVPLGRLLNRFLADFQGLDSRLAYACGSFLASCAGLAGAVVVAGVVVVSPLVVACSAALLAVGARYARVYLRCALPVKRLESVAKSPVFDLYETALQGVDTIRAFGQGRRYLEMVYTRLDDWTVATWHMWLFNRWVGWRISAVGSFFAFFVAAFILLKSEKDAALAGFALAFALEFPSHLMWTIRHYSSVEFEMNAAERIAEYSHIPIEPTDEGHDAPAVWPTDGRIEVTDLVGTYAPDLPPVLKGLTFSVNSHEKIGIVGRTGAGKTSLTMALFRLLEAQSGTIRIDGVDLSEIKLHHIRSRLAIIPQDPVLFSGTLRSNLDPSNRYTSAELFRFLELVHVVPDIFTDLSSPISRCGLNLSQGQRQLICFARALVRRPKVLVLDEATSAVDSATDSLIQQSIREETDGSTLLVVAHRLRTVADFDRILVLRDGEVAEYDTPRNLWNRGEREGIFRGMCEDSRDVDTLRELCLGTQSRDARVFK</sequence>
<feature type="compositionally biased region" description="Polar residues" evidence="10">
    <location>
        <begin position="865"/>
        <end position="875"/>
    </location>
</feature>
<keyword evidence="9 11" id="KW-0472">Membrane</keyword>
<gene>
    <name evidence="14" type="ORF">UCREL1_4210</name>
</gene>
<comment type="subcellular location">
    <subcellularLocation>
        <location evidence="1">Membrane</location>
        <topology evidence="1">Multi-pass membrane protein</topology>
    </subcellularLocation>
</comment>
<dbReference type="Pfam" id="PF00664">
    <property type="entry name" value="ABC_membrane"/>
    <property type="match status" value="2"/>
</dbReference>
<evidence type="ECO:0000256" key="1">
    <source>
        <dbReference type="ARBA" id="ARBA00004141"/>
    </source>
</evidence>
<keyword evidence="4 11" id="KW-0812">Transmembrane</keyword>
<evidence type="ECO:0000256" key="6">
    <source>
        <dbReference type="ARBA" id="ARBA00022741"/>
    </source>
</evidence>
<keyword evidence="3" id="KW-0813">Transport</keyword>
<evidence type="ECO:0000259" key="13">
    <source>
        <dbReference type="PROSITE" id="PS50929"/>
    </source>
</evidence>
<dbReference type="Gene3D" id="3.40.50.300">
    <property type="entry name" value="P-loop containing nucleotide triphosphate hydrolases"/>
    <property type="match status" value="2"/>
</dbReference>
<evidence type="ECO:0000313" key="14">
    <source>
        <dbReference type="EMBL" id="EMR68764.1"/>
    </source>
</evidence>
<dbReference type="CDD" id="cd18604">
    <property type="entry name" value="ABC_6TM_VMR1_D2_like"/>
    <property type="match status" value="1"/>
</dbReference>
<dbReference type="InterPro" id="IPR027417">
    <property type="entry name" value="P-loop_NTPase"/>
</dbReference>
<evidence type="ECO:0000256" key="10">
    <source>
        <dbReference type="SAM" id="MobiDB-lite"/>
    </source>
</evidence>
<feature type="transmembrane region" description="Helical" evidence="11">
    <location>
        <begin position="336"/>
        <end position="355"/>
    </location>
</feature>
<keyword evidence="7" id="KW-0067">ATP-binding</keyword>
<evidence type="ECO:0000256" key="4">
    <source>
        <dbReference type="ARBA" id="ARBA00022692"/>
    </source>
</evidence>
<dbReference type="FunFam" id="3.40.50.300:FF:000610">
    <property type="entry name" value="Multidrug resistance-associated ABC transporter"/>
    <property type="match status" value="1"/>
</dbReference>
<dbReference type="PROSITE" id="PS00211">
    <property type="entry name" value="ABC_TRANSPORTER_1"/>
    <property type="match status" value="1"/>
</dbReference>
<feature type="domain" description="ABC transporter" evidence="12">
    <location>
        <begin position="500"/>
        <end position="755"/>
    </location>
</feature>
<keyword evidence="5" id="KW-0677">Repeat</keyword>
<dbReference type="SUPFAM" id="SSF52540">
    <property type="entry name" value="P-loop containing nucleoside triphosphate hydrolases"/>
    <property type="match status" value="2"/>
</dbReference>
<feature type="compositionally biased region" description="Acidic residues" evidence="10">
    <location>
        <begin position="765"/>
        <end position="774"/>
    </location>
</feature>
<feature type="domain" description="ABC transmembrane type-1" evidence="13">
    <location>
        <begin position="830"/>
        <end position="1136"/>
    </location>
</feature>
<dbReference type="SMART" id="SM00382">
    <property type="entry name" value="AAA"/>
    <property type="match status" value="2"/>
</dbReference>
<feature type="region of interest" description="Disordered" evidence="10">
    <location>
        <begin position="859"/>
        <end position="885"/>
    </location>
</feature>